<gene>
    <name evidence="3" type="ORF">NC799_08555</name>
</gene>
<dbReference type="RefSeq" id="WP_272446020.1">
    <property type="nucleotide sequence ID" value="NZ_JAMQKC010000005.1"/>
</dbReference>
<reference evidence="3" key="1">
    <citation type="submission" date="2022-06" db="EMBL/GenBank/DDBJ databases">
        <title>Aquibacillus sp. a new bacterium isolated from soil saline samples.</title>
        <authorList>
            <person name="Galisteo C."/>
            <person name="De La Haba R."/>
            <person name="Sanchez-Porro C."/>
            <person name="Ventosa A."/>
        </authorList>
    </citation>
    <scope>NUCLEOTIDE SEQUENCE</scope>
    <source>
        <strain evidence="3">3ASR75-54</strain>
    </source>
</reference>
<feature type="compositionally biased region" description="Acidic residues" evidence="1">
    <location>
        <begin position="246"/>
        <end position="265"/>
    </location>
</feature>
<name>A0A9X3WC12_9BACI</name>
<organism evidence="3 4">
    <name type="scientific">Aquibacillus salsiterrae</name>
    <dbReference type="NCBI Taxonomy" id="2950439"/>
    <lineage>
        <taxon>Bacteria</taxon>
        <taxon>Bacillati</taxon>
        <taxon>Bacillota</taxon>
        <taxon>Bacilli</taxon>
        <taxon>Bacillales</taxon>
        <taxon>Bacillaceae</taxon>
        <taxon>Aquibacillus</taxon>
    </lineage>
</organism>
<evidence type="ECO:0000256" key="2">
    <source>
        <dbReference type="SAM" id="Phobius"/>
    </source>
</evidence>
<proteinExistence type="predicted"/>
<dbReference type="Gene3D" id="3.30.70.60">
    <property type="match status" value="1"/>
</dbReference>
<keyword evidence="2" id="KW-0812">Transmembrane</keyword>
<keyword evidence="4" id="KW-1185">Reference proteome</keyword>
<feature type="region of interest" description="Disordered" evidence="1">
    <location>
        <begin position="234"/>
        <end position="265"/>
    </location>
</feature>
<comment type="caution">
    <text evidence="3">The sequence shown here is derived from an EMBL/GenBank/DDBJ whole genome shotgun (WGS) entry which is preliminary data.</text>
</comment>
<dbReference type="AlphaFoldDB" id="A0A9X3WC12"/>
<evidence type="ECO:0000313" key="3">
    <source>
        <dbReference type="EMBL" id="MDC3416972.1"/>
    </source>
</evidence>
<evidence type="ECO:0000313" key="4">
    <source>
        <dbReference type="Proteomes" id="UP001145069"/>
    </source>
</evidence>
<keyword evidence="2" id="KW-0472">Membrane</keyword>
<protein>
    <submittedName>
        <fullName evidence="3">Uncharacterized protein</fullName>
    </submittedName>
</protein>
<sequence>MNQNNNAIQQIILTVSVLLLVAIGIFYWVMIRPVVAEEKQKETELKQVETAVADYQKLLADLTPQQLTDEEKDTLLKGIPVRPNVEQVIVDLEKTEKNTGVLINSISFGNLPVGKGKVGQVTEAAEEEKELSTAEWNAVFPEPIFKLIEAKFKDVKVKVNYLDVQLSVNGKEAEINRFIEGLENLPRVVHVQSYSYSGGEKGADMSASISARVFYSDSFAPFVAAGNDYELGELASEPEPNREPELVVDPEPDTPDAGEVKEPDEEQAVKRYETEIVMDGSSIRVTTDTPPVEGEGQGFYFVQTGAYTNDYYLLNQVDYIKSRGLDPRVSDSSISLIFSSVSYDIPSAAKKAIKINEFGIDTYIMPLKINLTEEEKEWLLPVAQDTLEAVAKVTTKGIAANDLKLTEQQFNQVVTTMNNYEDAVIQSISNMADDNQRKVQLNNTIAILNQVESVLASHQKEPSVAKLWDVDGLLIDFTLNLNGNMLSNE</sequence>
<keyword evidence="2" id="KW-1133">Transmembrane helix</keyword>
<dbReference type="Proteomes" id="UP001145069">
    <property type="component" value="Unassembled WGS sequence"/>
</dbReference>
<feature type="transmembrane region" description="Helical" evidence="2">
    <location>
        <begin position="12"/>
        <end position="31"/>
    </location>
</feature>
<evidence type="ECO:0000256" key="1">
    <source>
        <dbReference type="SAM" id="MobiDB-lite"/>
    </source>
</evidence>
<dbReference type="EMBL" id="JAMQKC010000005">
    <property type="protein sequence ID" value="MDC3416972.1"/>
    <property type="molecule type" value="Genomic_DNA"/>
</dbReference>
<accession>A0A9X3WC12</accession>
<dbReference type="InterPro" id="IPR014717">
    <property type="entry name" value="Transl_elong_EF1B/ribsomal_bS6"/>
</dbReference>